<sequence>MNLRNSFLNSGSPLLLLRAGVLLLVLLLSSWTPRSFCFIHGFSSSRTRKGSEFLRKHPLSNNGVFFKSETLVLTPRRSPAAGSVDAQTIAHQKRSYSELFAREYELEEDLEEEDSDYSPAASELSYFSRTTFTGEEEQEDTCCEDTEFDMIVIGSGNGACGFLSGCLSFVKPGYKVLVLEEGQNFFYSQMLHIKITGPKAMELEEFTSCIMREHQMDALSSPAEHVQWEVEVP</sequence>
<gene>
    <name evidence="1" type="ORF">CTEN210_11458</name>
</gene>
<reference evidence="1 2" key="1">
    <citation type="journal article" date="2021" name="Sci. Rep.">
        <title>The genome of the diatom Chaetoceros tenuissimus carries an ancient integrated fragment of an extant virus.</title>
        <authorList>
            <person name="Hongo Y."/>
            <person name="Kimura K."/>
            <person name="Takaki Y."/>
            <person name="Yoshida Y."/>
            <person name="Baba S."/>
            <person name="Kobayashi G."/>
            <person name="Nagasaki K."/>
            <person name="Hano T."/>
            <person name="Tomaru Y."/>
        </authorList>
    </citation>
    <scope>NUCLEOTIDE SEQUENCE [LARGE SCALE GENOMIC DNA]</scope>
    <source>
        <strain evidence="1 2">NIES-3715</strain>
    </source>
</reference>
<evidence type="ECO:0000313" key="1">
    <source>
        <dbReference type="EMBL" id="GFH54982.1"/>
    </source>
</evidence>
<comment type="caution">
    <text evidence="1">The sequence shown here is derived from an EMBL/GenBank/DDBJ whole genome shotgun (WGS) entry which is preliminary data.</text>
</comment>
<dbReference type="EMBL" id="BLLK01000047">
    <property type="protein sequence ID" value="GFH54982.1"/>
    <property type="molecule type" value="Genomic_DNA"/>
</dbReference>
<evidence type="ECO:0000313" key="2">
    <source>
        <dbReference type="Proteomes" id="UP001054902"/>
    </source>
</evidence>
<proteinExistence type="predicted"/>
<keyword evidence="2" id="KW-1185">Reference proteome</keyword>
<dbReference type="AlphaFoldDB" id="A0AAD3CZR4"/>
<name>A0AAD3CZR4_9STRA</name>
<protein>
    <submittedName>
        <fullName evidence="1">FAD/NAD(P)-binding domain-containing protein</fullName>
    </submittedName>
</protein>
<accession>A0AAD3CZR4</accession>
<organism evidence="1 2">
    <name type="scientific">Chaetoceros tenuissimus</name>
    <dbReference type="NCBI Taxonomy" id="426638"/>
    <lineage>
        <taxon>Eukaryota</taxon>
        <taxon>Sar</taxon>
        <taxon>Stramenopiles</taxon>
        <taxon>Ochrophyta</taxon>
        <taxon>Bacillariophyta</taxon>
        <taxon>Coscinodiscophyceae</taxon>
        <taxon>Chaetocerotophycidae</taxon>
        <taxon>Chaetocerotales</taxon>
        <taxon>Chaetocerotaceae</taxon>
        <taxon>Chaetoceros</taxon>
    </lineage>
</organism>
<dbReference type="Proteomes" id="UP001054902">
    <property type="component" value="Unassembled WGS sequence"/>
</dbReference>